<name>A0A514D190_9VIRU</name>
<dbReference type="EMBL" id="MN033332">
    <property type="protein sequence ID" value="QDH87386.1"/>
    <property type="molecule type" value="Genomic_RNA"/>
</dbReference>
<gene>
    <name evidence="1" type="ORF">H2Rhizo32382_000004</name>
</gene>
<proteinExistence type="predicted"/>
<reference evidence="1" key="1">
    <citation type="submission" date="2019-05" db="EMBL/GenBank/DDBJ databases">
        <title>Metatranscriptomic reconstruction reveals RNA viruses with the potential to shape carbon cycling in soil.</title>
        <authorList>
            <person name="Starr E.P."/>
            <person name="Nuccio E."/>
            <person name="Pett-Ridge J."/>
            <person name="Banfield J.F."/>
            <person name="Firestone M.K."/>
        </authorList>
    </citation>
    <scope>NUCLEOTIDE SEQUENCE</scope>
    <source>
        <strain evidence="1">H2_Rhizo_32_scaffold_382</strain>
    </source>
</reference>
<accession>A0A514D190</accession>
<organism evidence="1">
    <name type="scientific">Leviviridae sp</name>
    <dbReference type="NCBI Taxonomy" id="2027243"/>
    <lineage>
        <taxon>Viruses</taxon>
        <taxon>Riboviria</taxon>
        <taxon>Orthornavirae</taxon>
        <taxon>Lenarviricota</taxon>
        <taxon>Leviviricetes</taxon>
        <taxon>Norzivirales</taxon>
        <taxon>Fiersviridae</taxon>
    </lineage>
</organism>
<sequence>MSFTDPLSITISAVTTPLPRIDIQGNKSVYQSSDGLLAVTADHSYDKRTRRVLRLDTSKMTPDPFRPAENVKVSMSSYMVFDLPPAGYTNAEALAAYVGFKTLYTATSDLMITKLLGGES</sequence>
<protein>
    <submittedName>
        <fullName evidence="1">Uncharacterized protein</fullName>
    </submittedName>
</protein>
<evidence type="ECO:0000313" key="1">
    <source>
        <dbReference type="EMBL" id="QDH87386.1"/>
    </source>
</evidence>